<evidence type="ECO:0000313" key="5">
    <source>
        <dbReference type="Proteomes" id="UP000429595"/>
    </source>
</evidence>
<feature type="domain" description="Spore germination GerD central core" evidence="3">
    <location>
        <begin position="65"/>
        <end position="178"/>
    </location>
</feature>
<accession>A0A6I1FC08</accession>
<keyword evidence="2" id="KW-0732">Signal</keyword>
<evidence type="ECO:0000313" key="4">
    <source>
        <dbReference type="EMBL" id="KAB7704645.1"/>
    </source>
</evidence>
<organism evidence="4 5">
    <name type="scientific">Bacillus aerolatus</name>
    <dbReference type="NCBI Taxonomy" id="2653354"/>
    <lineage>
        <taxon>Bacteria</taxon>
        <taxon>Bacillati</taxon>
        <taxon>Bacillota</taxon>
        <taxon>Bacilli</taxon>
        <taxon>Bacillales</taxon>
        <taxon>Bacillaceae</taxon>
        <taxon>Bacillus</taxon>
    </lineage>
</organism>
<dbReference type="EMBL" id="WEIO01000012">
    <property type="protein sequence ID" value="KAB7704645.1"/>
    <property type="molecule type" value="Genomic_DNA"/>
</dbReference>
<comment type="caution">
    <text evidence="4">The sequence shown here is derived from an EMBL/GenBank/DDBJ whole genome shotgun (WGS) entry which is preliminary data.</text>
</comment>
<feature type="region of interest" description="Disordered" evidence="1">
    <location>
        <begin position="180"/>
        <end position="204"/>
    </location>
</feature>
<evidence type="ECO:0000256" key="2">
    <source>
        <dbReference type="SAM" id="SignalP"/>
    </source>
</evidence>
<feature type="signal peptide" evidence="2">
    <location>
        <begin position="1"/>
        <end position="22"/>
    </location>
</feature>
<dbReference type="InterPro" id="IPR041262">
    <property type="entry name" value="GerD_central"/>
</dbReference>
<protein>
    <submittedName>
        <fullName evidence="4">Spore gernimation protein GerD</fullName>
    </submittedName>
</protein>
<name>A0A6I1FC08_9BACI</name>
<proteinExistence type="predicted"/>
<dbReference type="Pfam" id="PF17898">
    <property type="entry name" value="GerD"/>
    <property type="match status" value="1"/>
</dbReference>
<gene>
    <name evidence="4" type="ORF">F9802_17180</name>
</gene>
<dbReference type="NCBIfam" id="NF040801">
    <property type="entry name" value="spore_GerD"/>
    <property type="match status" value="1"/>
</dbReference>
<reference evidence="4 5" key="1">
    <citation type="submission" date="2019-10" db="EMBL/GenBank/DDBJ databases">
        <title>Bacillus aerolatum sp. nov., isolated from bioaerosol of sport playgrounds.</title>
        <authorList>
            <person name="Chen P."/>
            <person name="Zhang G."/>
        </authorList>
    </citation>
    <scope>NUCLEOTIDE SEQUENCE [LARGE SCALE GENOMIC DNA]</scope>
    <source>
        <strain evidence="4 5">CX253</strain>
    </source>
</reference>
<dbReference type="PROSITE" id="PS51257">
    <property type="entry name" value="PROKAR_LIPOPROTEIN"/>
    <property type="match status" value="1"/>
</dbReference>
<keyword evidence="5" id="KW-1185">Reference proteome</keyword>
<sequence>MWKFALPLLLLSFSLAACGGNAADTGNAQMDYEATKKMVVDILKTDDGKAALQEMMKDEKIKQQLVMDQKIVAQTIEETLLSEKGEKFWKEAFKDPKFAGAVAKGMKKEQEELLKALMKDPEYQKMMLDIMQDPENEKNITKLLKSKEYREHLQKVMSETFESPLYKAKIQDILLKAASEQAEGEKKQEGGAQQEQQKGGGGGQ</sequence>
<feature type="chain" id="PRO_5026345629" evidence="2">
    <location>
        <begin position="23"/>
        <end position="204"/>
    </location>
</feature>
<evidence type="ECO:0000256" key="1">
    <source>
        <dbReference type="SAM" id="MobiDB-lite"/>
    </source>
</evidence>
<dbReference type="AlphaFoldDB" id="A0A6I1FC08"/>
<dbReference type="RefSeq" id="WP_152154164.1">
    <property type="nucleotide sequence ID" value="NZ_WEIO01000012.1"/>
</dbReference>
<dbReference type="Proteomes" id="UP000429595">
    <property type="component" value="Unassembled WGS sequence"/>
</dbReference>
<evidence type="ECO:0000259" key="3">
    <source>
        <dbReference type="Pfam" id="PF17898"/>
    </source>
</evidence>